<evidence type="ECO:0000259" key="1">
    <source>
        <dbReference type="PROSITE" id="PS51332"/>
    </source>
</evidence>
<gene>
    <name evidence="2" type="primary">ppaA</name>
</gene>
<sequence>MQPVRRGSLNEETLVASSNPDRWRVPATAHRTDADALCRGESLPARAAAPPRLNVRAPGPRLVADNPGPELQLSRVVELEIIPRLMLLHGGIAVTAPPPPRAFAISAAHVETLTRLVVDPDPQRATDFVVALASAGAPRQEVLLHLLVPSARLLGKLWLDDVYDFSQVTIGLWRLQRVLHDEALRLRVPGTPRGGRALLAVVPGAQHTFGVSVLGEFFERDGWVVDFDPQARWSDLEQQLAEHSYDMVGVSISMDETVPLVASAILGLRKASRSRSLYVMVGGPAALNQPDLALRCGADAMAMEAPEALALANRRLTAVHRVRAT</sequence>
<proteinExistence type="predicted"/>
<dbReference type="GO" id="GO:0046872">
    <property type="term" value="F:metal ion binding"/>
    <property type="evidence" value="ECO:0007669"/>
    <property type="project" value="InterPro"/>
</dbReference>
<organism evidence="2">
    <name type="scientific">Aquincola tertiaricarbonis</name>
    <dbReference type="NCBI Taxonomy" id="391953"/>
    <lineage>
        <taxon>Bacteria</taxon>
        <taxon>Pseudomonadati</taxon>
        <taxon>Pseudomonadota</taxon>
        <taxon>Betaproteobacteria</taxon>
        <taxon>Burkholderiales</taxon>
        <taxon>Sphaerotilaceae</taxon>
        <taxon>Aquincola</taxon>
    </lineage>
</organism>
<reference evidence="2" key="1">
    <citation type="journal article" date="2013" name="Microbiology (Mosc.)">
        <title>Cultivation of Aquincola tertiaricarbonis L108 on the fuel oxygenate intermediate tert-butyl alcohol induces aerobic anoxygenic photosynthesis at extremely low feeding rates.</title>
        <authorList>
            <person name="Rohwerder T."/>
            <person name="Muller R.H."/>
            <person name="Weichler M.T."/>
            <person name="Schuster J."/>
            <person name="Hubschmann T."/>
            <person name="Muller S."/>
            <person name="Harms H."/>
        </authorList>
    </citation>
    <scope>NUCLEOTIDE SEQUENCE</scope>
    <source>
        <strain evidence="2">L108</strain>
    </source>
</reference>
<dbReference type="PROSITE" id="PS51332">
    <property type="entry name" value="B12_BINDING"/>
    <property type="match status" value="1"/>
</dbReference>
<dbReference type="InterPro" id="IPR036724">
    <property type="entry name" value="Cobalamin-bd_sf"/>
</dbReference>
<feature type="domain" description="B12-binding" evidence="1">
    <location>
        <begin position="194"/>
        <end position="323"/>
    </location>
</feature>
<protein>
    <submittedName>
        <fullName evidence="2">PpaA</fullName>
    </submittedName>
</protein>
<dbReference type="Gene3D" id="3.40.50.280">
    <property type="entry name" value="Cobalamin-binding domain"/>
    <property type="match status" value="1"/>
</dbReference>
<dbReference type="GO" id="GO:0031419">
    <property type="term" value="F:cobalamin binding"/>
    <property type="evidence" value="ECO:0007669"/>
    <property type="project" value="InterPro"/>
</dbReference>
<evidence type="ECO:0000313" key="2">
    <source>
        <dbReference type="EMBL" id="AGS08018.1"/>
    </source>
</evidence>
<name>S5RSX4_AQUTE</name>
<dbReference type="EMBL" id="KF385500">
    <property type="protein sequence ID" value="AGS08018.1"/>
    <property type="molecule type" value="Genomic_DNA"/>
</dbReference>
<dbReference type="CDD" id="cd02065">
    <property type="entry name" value="B12-binding_like"/>
    <property type="match status" value="1"/>
</dbReference>
<dbReference type="Pfam" id="PF02310">
    <property type="entry name" value="B12-binding"/>
    <property type="match status" value="1"/>
</dbReference>
<accession>S5RSX4</accession>
<dbReference type="SUPFAM" id="SSF52242">
    <property type="entry name" value="Cobalamin (vitamin B12)-binding domain"/>
    <property type="match status" value="1"/>
</dbReference>
<dbReference type="InterPro" id="IPR006158">
    <property type="entry name" value="Cobalamin-bd"/>
</dbReference>
<dbReference type="AlphaFoldDB" id="S5RSX4"/>